<keyword evidence="2" id="KW-1185">Reference proteome</keyword>
<gene>
    <name evidence="1" type="ORF">H6G97_35780</name>
</gene>
<evidence type="ECO:0008006" key="3">
    <source>
        <dbReference type="Google" id="ProtNLM"/>
    </source>
</evidence>
<reference evidence="1 2" key="1">
    <citation type="journal article" date="2020" name="ISME J.">
        <title>Comparative genomics reveals insights into cyanobacterial evolution and habitat adaptation.</title>
        <authorList>
            <person name="Chen M.Y."/>
            <person name="Teng W.K."/>
            <person name="Zhao L."/>
            <person name="Hu C.X."/>
            <person name="Zhou Y.K."/>
            <person name="Han B.P."/>
            <person name="Song L.R."/>
            <person name="Shu W.S."/>
        </authorList>
    </citation>
    <scope>NUCLEOTIDE SEQUENCE [LARGE SCALE GENOMIC DNA]</scope>
    <source>
        <strain evidence="1 2">FACHB-838</strain>
    </source>
</reference>
<name>A0ABR8DZG9_9NOSO</name>
<sequence>MADAGYQLITSVIFVMVKRDFDYCEGFGSYNLGLVSNVVIENLRKIEGVLGVDFDVSLEADPEI</sequence>
<proteinExistence type="predicted"/>
<comment type="caution">
    <text evidence="1">The sequence shown here is derived from an EMBL/GenBank/DDBJ whole genome shotgun (WGS) entry which is preliminary data.</text>
</comment>
<dbReference type="EMBL" id="JACJSI010000173">
    <property type="protein sequence ID" value="MBD2534558.1"/>
    <property type="molecule type" value="Genomic_DNA"/>
</dbReference>
<evidence type="ECO:0000313" key="1">
    <source>
        <dbReference type="EMBL" id="MBD2534558.1"/>
    </source>
</evidence>
<protein>
    <recommendedName>
        <fullName evidence="3">Transposase</fullName>
    </recommendedName>
</protein>
<dbReference type="RefSeq" id="WP_190945176.1">
    <property type="nucleotide sequence ID" value="NZ_JACJSI010000173.1"/>
</dbReference>
<organism evidence="1 2">
    <name type="scientific">Nostoc flagelliforme FACHB-838</name>
    <dbReference type="NCBI Taxonomy" id="2692904"/>
    <lineage>
        <taxon>Bacteria</taxon>
        <taxon>Bacillati</taxon>
        <taxon>Cyanobacteriota</taxon>
        <taxon>Cyanophyceae</taxon>
        <taxon>Nostocales</taxon>
        <taxon>Nostocaceae</taxon>
        <taxon>Nostoc</taxon>
    </lineage>
</organism>
<dbReference type="Proteomes" id="UP000623440">
    <property type="component" value="Unassembled WGS sequence"/>
</dbReference>
<accession>A0ABR8DZG9</accession>
<evidence type="ECO:0000313" key="2">
    <source>
        <dbReference type="Proteomes" id="UP000623440"/>
    </source>
</evidence>